<accession>A0AB36RI23</accession>
<keyword evidence="1" id="KW-0812">Transmembrane</keyword>
<dbReference type="RefSeq" id="WP_095482813.1">
    <property type="nucleotide sequence ID" value="NZ_CP088151.1"/>
</dbReference>
<dbReference type="Proteomes" id="UP000216215">
    <property type="component" value="Unassembled WGS sequence"/>
</dbReference>
<sequence>MVFLIGFLITGALLFVAYRYLTNFQYRRDFNADWRRSPTDFVLIAVGIVFFVGFFFGVLVPALGLIRLSIGNVSLPLWQASAIGGLVWLAVINFVISRRNG</sequence>
<protein>
    <submittedName>
        <fullName evidence="2">Uncharacterized protein</fullName>
    </submittedName>
</protein>
<organism evidence="2 3">
    <name type="scientific">Mesorhizobium mediterraneum</name>
    <dbReference type="NCBI Taxonomy" id="43617"/>
    <lineage>
        <taxon>Bacteria</taxon>
        <taxon>Pseudomonadati</taxon>
        <taxon>Pseudomonadota</taxon>
        <taxon>Alphaproteobacteria</taxon>
        <taxon>Hyphomicrobiales</taxon>
        <taxon>Phyllobacteriaceae</taxon>
        <taxon>Mesorhizobium</taxon>
    </lineage>
</organism>
<name>A0AB36RI23_9HYPH</name>
<reference evidence="3" key="1">
    <citation type="submission" date="2017-08" db="EMBL/GenBank/DDBJ databases">
        <title>Mesorhizobium wenxinae sp. nov., a novel rhizobial species isolated from root nodules of chickpea (Cicer arietinum L.).</title>
        <authorList>
            <person name="Zhang J."/>
        </authorList>
    </citation>
    <scope>NUCLEOTIDE SEQUENCE [LARGE SCALE GENOMIC DNA]</scope>
    <source>
        <strain evidence="3">USDA 3392</strain>
    </source>
</reference>
<gene>
    <name evidence="2" type="ORF">CIT25_01585</name>
</gene>
<feature type="transmembrane region" description="Helical" evidence="1">
    <location>
        <begin position="41"/>
        <end position="65"/>
    </location>
</feature>
<evidence type="ECO:0000256" key="1">
    <source>
        <dbReference type="SAM" id="Phobius"/>
    </source>
</evidence>
<feature type="transmembrane region" description="Helical" evidence="1">
    <location>
        <begin position="77"/>
        <end position="96"/>
    </location>
</feature>
<proteinExistence type="predicted"/>
<keyword evidence="3" id="KW-1185">Reference proteome</keyword>
<dbReference type="AlphaFoldDB" id="A0AB36RI23"/>
<evidence type="ECO:0000313" key="3">
    <source>
        <dbReference type="Proteomes" id="UP000216215"/>
    </source>
</evidence>
<evidence type="ECO:0000313" key="2">
    <source>
        <dbReference type="EMBL" id="PAQ04205.1"/>
    </source>
</evidence>
<dbReference type="EMBL" id="NPKI01000002">
    <property type="protein sequence ID" value="PAQ04205.1"/>
    <property type="molecule type" value="Genomic_DNA"/>
</dbReference>
<comment type="caution">
    <text evidence="2">The sequence shown here is derived from an EMBL/GenBank/DDBJ whole genome shotgun (WGS) entry which is preliminary data.</text>
</comment>
<keyword evidence="1" id="KW-0472">Membrane</keyword>
<keyword evidence="1" id="KW-1133">Transmembrane helix</keyword>